<keyword evidence="4" id="KW-1185">Reference proteome</keyword>
<evidence type="ECO:0000259" key="2">
    <source>
        <dbReference type="Pfam" id="PF03732"/>
    </source>
</evidence>
<feature type="compositionally biased region" description="Low complexity" evidence="1">
    <location>
        <begin position="212"/>
        <end position="238"/>
    </location>
</feature>
<dbReference type="PANTHER" id="PTHR33223:SF11">
    <property type="entry name" value="ELEMENT PROTEIN, PUTATIVE-RELATED"/>
    <property type="match status" value="1"/>
</dbReference>
<feature type="region of interest" description="Disordered" evidence="1">
    <location>
        <begin position="212"/>
        <end position="272"/>
    </location>
</feature>
<dbReference type="InterPro" id="IPR005162">
    <property type="entry name" value="Retrotrans_gag_dom"/>
</dbReference>
<dbReference type="Pfam" id="PF03732">
    <property type="entry name" value="Retrotrans_gag"/>
    <property type="match status" value="1"/>
</dbReference>
<dbReference type="PATRIC" id="fig|242163.4.peg.4432"/>
<protein>
    <recommendedName>
        <fullName evidence="2">Retrotransposon gag domain-containing protein</fullName>
    </recommendedName>
</protein>
<proteinExistence type="predicted"/>
<evidence type="ECO:0000313" key="3">
    <source>
        <dbReference type="EMBL" id="KND56772.1"/>
    </source>
</evidence>
<dbReference type="Proteomes" id="UP000036959">
    <property type="component" value="Unassembled WGS sequence"/>
</dbReference>
<evidence type="ECO:0000256" key="1">
    <source>
        <dbReference type="SAM" id="MobiDB-lite"/>
    </source>
</evidence>
<name>A0A0L0M286_9BURK</name>
<feature type="compositionally biased region" description="Polar residues" evidence="1">
    <location>
        <begin position="239"/>
        <end position="272"/>
    </location>
</feature>
<evidence type="ECO:0000313" key="4">
    <source>
        <dbReference type="Proteomes" id="UP000036959"/>
    </source>
</evidence>
<feature type="domain" description="Retrotransposon gag" evidence="2">
    <location>
        <begin position="5"/>
        <end position="96"/>
    </location>
</feature>
<comment type="caution">
    <text evidence="3">The sequence shown here is derived from an EMBL/GenBank/DDBJ whole genome shotgun (WGS) entry which is preliminary data.</text>
</comment>
<dbReference type="AlphaFoldDB" id="A0A0L0M286"/>
<sequence>MKRMLFPFSLQARAKEWYRSQASTIATYDELIRKFIAKYFSPDRVERLRQEVMKFEQQVGESFADAWERFQDLVQRCPNLMLEDGYEVQVFYNGLTLETQLNVNASAGGSLQDMTFDQVRTLFDKIAANGCRSRGNQRRQAGLMEVSPTIGIEAQLAAMTKKMEKLEASFPSGSDQDWRPTCGVCKGPHFNDQCPQVQENCNAVGNFQRGNQGGWNNQAQGGNYQGRQQGWNNQGSQGPTNNQWRGQWNNHGQQEGQNSNWNSTQGVMQPVDNSETSTIIRMLTEMREDNKNAFKRVDNRIDEQGRLIGEQGKAIQELQRKVNARPQ</sequence>
<organism evidence="3 4">
    <name type="scientific">Candidatus Burkholderia verschuerenii</name>
    <dbReference type="NCBI Taxonomy" id="242163"/>
    <lineage>
        <taxon>Bacteria</taxon>
        <taxon>Pseudomonadati</taxon>
        <taxon>Pseudomonadota</taxon>
        <taxon>Betaproteobacteria</taxon>
        <taxon>Burkholderiales</taxon>
        <taxon>Burkholderiaceae</taxon>
        <taxon>Burkholderia</taxon>
    </lineage>
</organism>
<reference evidence="4" key="1">
    <citation type="submission" date="2015-06" db="EMBL/GenBank/DDBJ databases">
        <title>Comparative genomics of Burkholderia leaf nodule symbionts.</title>
        <authorList>
            <person name="Carlier A."/>
            <person name="Eberl L."/>
            <person name="Pinto-Carbo M."/>
        </authorList>
    </citation>
    <scope>NUCLEOTIDE SEQUENCE [LARGE SCALE GENOMIC DNA]</scope>
    <source>
        <strain evidence="4">UZHbot4</strain>
    </source>
</reference>
<dbReference type="EMBL" id="LFJJ01000332">
    <property type="protein sequence ID" value="KND56772.1"/>
    <property type="molecule type" value="Genomic_DNA"/>
</dbReference>
<dbReference type="PANTHER" id="PTHR33223">
    <property type="entry name" value="CCHC-TYPE DOMAIN-CONTAINING PROTEIN"/>
    <property type="match status" value="1"/>
</dbReference>
<accession>A0A0L0M286</accession>
<gene>
    <name evidence="3" type="ORF">BVER_02389</name>
</gene>